<dbReference type="AlphaFoldDB" id="A0AAN8I6C8"/>
<keyword evidence="7" id="KW-0808">Transferase</keyword>
<evidence type="ECO:0000256" key="3">
    <source>
        <dbReference type="ARBA" id="ARBA00011738"/>
    </source>
</evidence>
<name>A0AAN8I6C8_9EURO</name>
<dbReference type="CDD" id="cd00774">
    <property type="entry name" value="GlyRS-like_core"/>
    <property type="match status" value="1"/>
</dbReference>
<sequence>MATTTTKTGQPFDRDVLDSLLRRTGFYMPSFEIYGGEKGLFDYGPPLTALQSNFVDLWRKHFVLKEKMLEVDTTIITPEPVFVTSGHVAKFADFMSKDPKTGEIFRTDHLIKQVLGARLKADQDARGKTIEVEKPDEPQKKKKIKDVKIEKLDDAVAQEYNETLAKLDNYDGEGFKQLIEKFEIKGPTSGVDLDPPKPFNLMFQTYIGPSADKPNGYLRPETAQGQFLNFQKLLEFNKQKMPFASASIGKSFRNEISPRQGLLRVREFLMAEIEHYVDPEAGKKHDRFEDIKDTKLTLLNRHTQLAGSEKTEVMTIGEAVANKVVDNETLGYFIVRIQDFLLKLGIDPSKLRFRQHMANEMAHYAADCWDAELYGSYGWIECVGCADRSAYDLTVHMKKTGAPLVVRENLPEPRKFKEYQIELNKKKLGPKFRKDAKAVETAVEELSQDMREKLSLDLKDSGKITIDTPSIGNGKTELEKDLISIEQREVTQHVREYTPNVIEPSFGIGRILYHLLEHTFWTRQSAEATDEPSARNVLSIPPLIAPIKVLIVPLSNHADFKPFLRQLTSTLDDLDIANSIDDSSASIGKRYSRNDELGTPFGITIDFQTVKDKTITLRERDSTKQVRASQEDICHTIEALVRGRETWEQVSKRLPEFTSQEVD</sequence>
<dbReference type="GO" id="GO:0004820">
    <property type="term" value="F:glycine-tRNA ligase activity"/>
    <property type="evidence" value="ECO:0007669"/>
    <property type="project" value="UniProtKB-EC"/>
</dbReference>
<comment type="caution">
    <text evidence="15">The sequence shown here is derived from an EMBL/GenBank/DDBJ whole genome shotgun (WGS) entry which is preliminary data.</text>
</comment>
<organism evidence="15 16">
    <name type="scientific">Knufia fluminis</name>
    <dbReference type="NCBI Taxonomy" id="191047"/>
    <lineage>
        <taxon>Eukaryota</taxon>
        <taxon>Fungi</taxon>
        <taxon>Dikarya</taxon>
        <taxon>Ascomycota</taxon>
        <taxon>Pezizomycotina</taxon>
        <taxon>Eurotiomycetes</taxon>
        <taxon>Chaetothyriomycetidae</taxon>
        <taxon>Chaetothyriales</taxon>
        <taxon>Trichomeriaceae</taxon>
        <taxon>Knufia</taxon>
    </lineage>
</organism>
<dbReference type="InterPro" id="IPR033731">
    <property type="entry name" value="GlyRS-like_core"/>
</dbReference>
<evidence type="ECO:0000256" key="11">
    <source>
        <dbReference type="ARBA" id="ARBA00023146"/>
    </source>
</evidence>
<dbReference type="InterPro" id="IPR036621">
    <property type="entry name" value="Anticodon-bd_dom_sf"/>
</dbReference>
<comment type="subunit">
    <text evidence="3">Homodimer.</text>
</comment>
<comment type="similarity">
    <text evidence="2">Belongs to the class-II aminoacyl-tRNA synthetase family.</text>
</comment>
<keyword evidence="16" id="KW-1185">Reference proteome</keyword>
<dbReference type="InterPro" id="IPR004154">
    <property type="entry name" value="Anticodon-bd"/>
</dbReference>
<dbReference type="SUPFAM" id="SSF55681">
    <property type="entry name" value="Class II aaRS and biotin synthetases"/>
    <property type="match status" value="1"/>
</dbReference>
<dbReference type="Proteomes" id="UP001316803">
    <property type="component" value="Unassembled WGS sequence"/>
</dbReference>
<dbReference type="FunFam" id="3.30.930.10:FF:000010">
    <property type="entry name" value="Glycyl-tRNA synthetase 1"/>
    <property type="match status" value="1"/>
</dbReference>
<comment type="catalytic activity">
    <reaction evidence="13">
        <text>2 ATP + H(+) = P(1),P(4)-bis(5'-adenosyl) tetraphosphate + diphosphate</text>
        <dbReference type="Rhea" id="RHEA:34935"/>
        <dbReference type="ChEBI" id="CHEBI:15378"/>
        <dbReference type="ChEBI" id="CHEBI:30616"/>
        <dbReference type="ChEBI" id="CHEBI:33019"/>
        <dbReference type="ChEBI" id="CHEBI:58141"/>
    </reaction>
</comment>
<evidence type="ECO:0000313" key="15">
    <source>
        <dbReference type="EMBL" id="KAK5951440.1"/>
    </source>
</evidence>
<keyword evidence="6 15" id="KW-0436">Ligase</keyword>
<dbReference type="InterPro" id="IPR045864">
    <property type="entry name" value="aa-tRNA-synth_II/BPL/LPL"/>
</dbReference>
<evidence type="ECO:0000256" key="9">
    <source>
        <dbReference type="ARBA" id="ARBA00022840"/>
    </source>
</evidence>
<evidence type="ECO:0000256" key="1">
    <source>
        <dbReference type="ARBA" id="ARBA00004496"/>
    </source>
</evidence>
<dbReference type="GO" id="GO:0005739">
    <property type="term" value="C:mitochondrion"/>
    <property type="evidence" value="ECO:0007669"/>
    <property type="project" value="TreeGrafter"/>
</dbReference>
<feature type="domain" description="Aminoacyl-transfer RNA synthetases class-II family profile" evidence="14">
    <location>
        <begin position="111"/>
        <end position="542"/>
    </location>
</feature>
<evidence type="ECO:0000256" key="4">
    <source>
        <dbReference type="ARBA" id="ARBA00012829"/>
    </source>
</evidence>
<dbReference type="EC" id="6.1.1.14" evidence="4"/>
<keyword evidence="8" id="KW-0547">Nucleotide-binding</keyword>
<dbReference type="Gene3D" id="3.40.50.800">
    <property type="entry name" value="Anticodon-binding domain"/>
    <property type="match status" value="1"/>
</dbReference>
<dbReference type="GO" id="GO:0005524">
    <property type="term" value="F:ATP binding"/>
    <property type="evidence" value="ECO:0007669"/>
    <property type="project" value="UniProtKB-KW"/>
</dbReference>
<evidence type="ECO:0000256" key="6">
    <source>
        <dbReference type="ARBA" id="ARBA00022598"/>
    </source>
</evidence>
<accession>A0AAN8I6C8</accession>
<dbReference type="NCBIfam" id="TIGR00389">
    <property type="entry name" value="glyS_dimeric"/>
    <property type="match status" value="1"/>
</dbReference>
<evidence type="ECO:0000256" key="8">
    <source>
        <dbReference type="ARBA" id="ARBA00022741"/>
    </source>
</evidence>
<dbReference type="SUPFAM" id="SSF52954">
    <property type="entry name" value="Class II aaRS ABD-related"/>
    <property type="match status" value="1"/>
</dbReference>
<evidence type="ECO:0000256" key="5">
    <source>
        <dbReference type="ARBA" id="ARBA00022490"/>
    </source>
</evidence>
<dbReference type="PRINTS" id="PR01043">
    <property type="entry name" value="TRNASYNTHGLY"/>
</dbReference>
<keyword evidence="5" id="KW-0963">Cytoplasm</keyword>
<evidence type="ECO:0000256" key="13">
    <source>
        <dbReference type="ARBA" id="ARBA00051967"/>
    </source>
</evidence>
<dbReference type="InterPro" id="IPR006195">
    <property type="entry name" value="aa-tRNA-synth_II"/>
</dbReference>
<dbReference type="EMBL" id="JAKLMC020000020">
    <property type="protein sequence ID" value="KAK5951440.1"/>
    <property type="molecule type" value="Genomic_DNA"/>
</dbReference>
<keyword evidence="9" id="KW-0067">ATP-binding</keyword>
<dbReference type="PANTHER" id="PTHR10745:SF0">
    <property type="entry name" value="GLYCINE--TRNA LIGASE"/>
    <property type="match status" value="1"/>
</dbReference>
<dbReference type="Pfam" id="PF00587">
    <property type="entry name" value="tRNA-synt_2b"/>
    <property type="match status" value="1"/>
</dbReference>
<dbReference type="Gene3D" id="3.30.930.10">
    <property type="entry name" value="Bira Bifunctional Protein, Domain 2"/>
    <property type="match status" value="1"/>
</dbReference>
<dbReference type="PANTHER" id="PTHR10745">
    <property type="entry name" value="GLYCYL-TRNA SYNTHETASE/DNA POLYMERASE SUBUNIT GAMMA-2"/>
    <property type="match status" value="1"/>
</dbReference>
<evidence type="ECO:0000259" key="14">
    <source>
        <dbReference type="PROSITE" id="PS50862"/>
    </source>
</evidence>
<gene>
    <name evidence="15" type="primary">GRS1</name>
    <name evidence="15" type="ORF">OHC33_007496</name>
</gene>
<evidence type="ECO:0000256" key="12">
    <source>
        <dbReference type="ARBA" id="ARBA00030057"/>
    </source>
</evidence>
<dbReference type="Gene3D" id="3.30.720.200">
    <property type="match status" value="1"/>
</dbReference>
<evidence type="ECO:0000256" key="10">
    <source>
        <dbReference type="ARBA" id="ARBA00022917"/>
    </source>
</evidence>
<dbReference type="InterPro" id="IPR002314">
    <property type="entry name" value="aa-tRNA-synt_IIb"/>
</dbReference>
<dbReference type="InterPro" id="IPR002315">
    <property type="entry name" value="tRNA-synt_gly"/>
</dbReference>
<evidence type="ECO:0000256" key="2">
    <source>
        <dbReference type="ARBA" id="ARBA00008226"/>
    </source>
</evidence>
<dbReference type="PROSITE" id="PS50862">
    <property type="entry name" value="AA_TRNA_LIGASE_II"/>
    <property type="match status" value="1"/>
</dbReference>
<dbReference type="Gene3D" id="3.30.40.230">
    <property type="match status" value="1"/>
</dbReference>
<proteinExistence type="inferred from homology"/>
<dbReference type="FunFam" id="3.40.50.800:FF:000004">
    <property type="entry name" value="Glycine--tRNA ligase 2"/>
    <property type="match status" value="1"/>
</dbReference>
<dbReference type="InterPro" id="IPR027031">
    <property type="entry name" value="Gly-tRNA_synthase/POLG2"/>
</dbReference>
<keyword evidence="11" id="KW-0030">Aminoacyl-tRNA synthetase</keyword>
<dbReference type="Pfam" id="PF03129">
    <property type="entry name" value="HGTP_anticodon"/>
    <property type="match status" value="1"/>
</dbReference>
<comment type="subcellular location">
    <subcellularLocation>
        <location evidence="1">Cytoplasm</location>
    </subcellularLocation>
</comment>
<keyword evidence="10" id="KW-0648">Protein biosynthesis</keyword>
<protein>
    <recommendedName>
        <fullName evidence="4">glycine--tRNA ligase</fullName>
        <ecNumber evidence="4">6.1.1.14</ecNumber>
    </recommendedName>
    <alternativeName>
        <fullName evidence="12">Diadenosine tetraphosphate synthetase</fullName>
    </alternativeName>
</protein>
<dbReference type="FunFam" id="3.30.720.200:FF:000001">
    <property type="entry name" value="Glycine--tRNA ligase 2"/>
    <property type="match status" value="1"/>
</dbReference>
<dbReference type="GO" id="GO:0070150">
    <property type="term" value="P:mitochondrial glycyl-tRNA aminoacylation"/>
    <property type="evidence" value="ECO:0007669"/>
    <property type="project" value="TreeGrafter"/>
</dbReference>
<evidence type="ECO:0000313" key="16">
    <source>
        <dbReference type="Proteomes" id="UP001316803"/>
    </source>
</evidence>
<dbReference type="GO" id="GO:0016740">
    <property type="term" value="F:transferase activity"/>
    <property type="evidence" value="ECO:0007669"/>
    <property type="project" value="UniProtKB-KW"/>
</dbReference>
<reference evidence="15 16" key="1">
    <citation type="submission" date="2022-12" db="EMBL/GenBank/DDBJ databases">
        <title>Genomic features and morphological characterization of a novel Knufia sp. strain isolated from spacecraft assembly facility.</title>
        <authorList>
            <person name="Teixeira M."/>
            <person name="Chander A.M."/>
            <person name="Stajich J.E."/>
            <person name="Venkateswaran K."/>
        </authorList>
    </citation>
    <scope>NUCLEOTIDE SEQUENCE [LARGE SCALE GENOMIC DNA]</scope>
    <source>
        <strain evidence="15 16">FJI-L2-BK-P2</strain>
    </source>
</reference>
<dbReference type="NCBIfam" id="NF003211">
    <property type="entry name" value="PRK04173.1"/>
    <property type="match status" value="1"/>
</dbReference>
<evidence type="ECO:0000256" key="7">
    <source>
        <dbReference type="ARBA" id="ARBA00022679"/>
    </source>
</evidence>